<evidence type="ECO:0000256" key="1">
    <source>
        <dbReference type="ARBA" id="ARBA00022723"/>
    </source>
</evidence>
<dbReference type="Gene3D" id="3.30.160.60">
    <property type="entry name" value="Classic Zinc Finger"/>
    <property type="match status" value="2"/>
</dbReference>
<evidence type="ECO:0000313" key="8">
    <source>
        <dbReference type="Proteomes" id="UP000192356"/>
    </source>
</evidence>
<dbReference type="SMART" id="SM00355">
    <property type="entry name" value="ZnF_C2H2"/>
    <property type="match status" value="2"/>
</dbReference>
<dbReference type="AlphaFoldDB" id="A0A1X0QAB1"/>
<evidence type="ECO:0000259" key="6">
    <source>
        <dbReference type="PROSITE" id="PS50157"/>
    </source>
</evidence>
<keyword evidence="1" id="KW-0479">Metal-binding</keyword>
<evidence type="ECO:0000256" key="4">
    <source>
        <dbReference type="ARBA" id="ARBA00022833"/>
    </source>
</evidence>
<dbReference type="GO" id="GO:0000785">
    <property type="term" value="C:chromatin"/>
    <property type="evidence" value="ECO:0007669"/>
    <property type="project" value="TreeGrafter"/>
</dbReference>
<dbReference type="InterPro" id="IPR013087">
    <property type="entry name" value="Znf_C2H2_type"/>
</dbReference>
<dbReference type="SUPFAM" id="SSF57667">
    <property type="entry name" value="beta-beta-alpha zinc fingers"/>
    <property type="match status" value="2"/>
</dbReference>
<dbReference type="GO" id="GO:0000978">
    <property type="term" value="F:RNA polymerase II cis-regulatory region sequence-specific DNA binding"/>
    <property type="evidence" value="ECO:0007669"/>
    <property type="project" value="TreeGrafter"/>
</dbReference>
<dbReference type="VEuPathDB" id="MicrosporidiaDB:HERIO_1373"/>
<proteinExistence type="predicted"/>
<gene>
    <name evidence="7" type="primary">Z561</name>
    <name evidence="7" type="ORF">HERIO_1373</name>
</gene>
<dbReference type="GO" id="GO:0005667">
    <property type="term" value="C:transcription regulator complex"/>
    <property type="evidence" value="ECO:0007669"/>
    <property type="project" value="TreeGrafter"/>
</dbReference>
<feature type="domain" description="C2H2-type" evidence="6">
    <location>
        <begin position="159"/>
        <end position="183"/>
    </location>
</feature>
<dbReference type="GO" id="GO:0000981">
    <property type="term" value="F:DNA-binding transcription factor activity, RNA polymerase II-specific"/>
    <property type="evidence" value="ECO:0007669"/>
    <property type="project" value="TreeGrafter"/>
</dbReference>
<reference evidence="7 8" key="1">
    <citation type="journal article" date="2017" name="Environ. Microbiol.">
        <title>Decay of the glycolytic pathway and adaptation to intranuclear parasitism within Enterocytozoonidae microsporidia.</title>
        <authorList>
            <person name="Wiredu Boakye D."/>
            <person name="Jaroenlak P."/>
            <person name="Prachumwat A."/>
            <person name="Williams T.A."/>
            <person name="Bateman K.S."/>
            <person name="Itsathitphaisarn O."/>
            <person name="Sritunyalucksana K."/>
            <person name="Paszkiewicz K.H."/>
            <person name="Moore K.A."/>
            <person name="Stentiford G.D."/>
            <person name="Williams B.A."/>
        </authorList>
    </citation>
    <scope>NUCLEOTIDE SEQUENCE [LARGE SCALE GENOMIC DNA]</scope>
    <source>
        <strain evidence="7 8">GB1</strain>
    </source>
</reference>
<sequence>MNSRSEGGYSESDVLSESQYFYDNSSCEELKSVIYEPEDQILWEHFKYQFYELKAGRLAESKFLFPAFKLIEDHEKVKDFKSRVRLRNKKNFRTSDQIKIDVDEESKFVKSYNDFNDNIFSNTFNGQEYVCPVEICKKPFPTMGRMKRHYITHTDIKPFKCRNRGCDRRFSRKDNMLQHYRMHCQFGNNN</sequence>
<feature type="domain" description="C2H2-type" evidence="6">
    <location>
        <begin position="129"/>
        <end position="158"/>
    </location>
</feature>
<dbReference type="GO" id="GO:0008270">
    <property type="term" value="F:zinc ion binding"/>
    <property type="evidence" value="ECO:0007669"/>
    <property type="project" value="UniProtKB-KW"/>
</dbReference>
<dbReference type="Pfam" id="PF00096">
    <property type="entry name" value="zf-C2H2"/>
    <property type="match status" value="2"/>
</dbReference>
<protein>
    <submittedName>
        <fullName evidence="7">Z561</fullName>
    </submittedName>
</protein>
<accession>A0A1X0QAB1</accession>
<dbReference type="PANTHER" id="PTHR14003:SF19">
    <property type="entry name" value="YY2 TRANSCRIPTION FACTOR"/>
    <property type="match status" value="1"/>
</dbReference>
<name>A0A1X0QAB1_9MICR</name>
<dbReference type="GO" id="GO:0031519">
    <property type="term" value="C:PcG protein complex"/>
    <property type="evidence" value="ECO:0007669"/>
    <property type="project" value="TreeGrafter"/>
</dbReference>
<comment type="caution">
    <text evidence="7">The sequence shown here is derived from an EMBL/GenBank/DDBJ whole genome shotgun (WGS) entry which is preliminary data.</text>
</comment>
<keyword evidence="2" id="KW-0677">Repeat</keyword>
<dbReference type="Proteomes" id="UP000192356">
    <property type="component" value="Unassembled WGS sequence"/>
</dbReference>
<evidence type="ECO:0000256" key="3">
    <source>
        <dbReference type="ARBA" id="ARBA00022771"/>
    </source>
</evidence>
<dbReference type="PROSITE" id="PS50157">
    <property type="entry name" value="ZINC_FINGER_C2H2_2"/>
    <property type="match status" value="2"/>
</dbReference>
<evidence type="ECO:0000256" key="5">
    <source>
        <dbReference type="PROSITE-ProRule" id="PRU00042"/>
    </source>
</evidence>
<dbReference type="VEuPathDB" id="MicrosporidiaDB:A0H76_2726"/>
<keyword evidence="3 5" id="KW-0863">Zinc-finger</keyword>
<organism evidence="7 8">
    <name type="scientific">Hepatospora eriocheir</name>
    <dbReference type="NCBI Taxonomy" id="1081669"/>
    <lineage>
        <taxon>Eukaryota</taxon>
        <taxon>Fungi</taxon>
        <taxon>Fungi incertae sedis</taxon>
        <taxon>Microsporidia</taxon>
        <taxon>Hepatosporidae</taxon>
        <taxon>Hepatospora</taxon>
    </lineage>
</organism>
<keyword evidence="4" id="KW-0862">Zinc</keyword>
<dbReference type="PROSITE" id="PS00028">
    <property type="entry name" value="ZINC_FINGER_C2H2_1"/>
    <property type="match status" value="2"/>
</dbReference>
<keyword evidence="8" id="KW-1185">Reference proteome</keyword>
<dbReference type="PANTHER" id="PTHR14003">
    <property type="entry name" value="TRANSCRIPTIONAL REPRESSOR PROTEIN YY"/>
    <property type="match status" value="1"/>
</dbReference>
<dbReference type="InterPro" id="IPR036236">
    <property type="entry name" value="Znf_C2H2_sf"/>
</dbReference>
<evidence type="ECO:0000313" key="7">
    <source>
        <dbReference type="EMBL" id="ORD96698.1"/>
    </source>
</evidence>
<evidence type="ECO:0000256" key="2">
    <source>
        <dbReference type="ARBA" id="ARBA00022737"/>
    </source>
</evidence>
<dbReference type="OrthoDB" id="6365676at2759"/>
<dbReference type="EMBL" id="LVKB01000067">
    <property type="protein sequence ID" value="ORD96698.1"/>
    <property type="molecule type" value="Genomic_DNA"/>
</dbReference>